<organism evidence="3 4">
    <name type="scientific">Croceibacter atlanticus (strain ATCC BAA-628 / JCM 21780 / CIP 108009 / IAM 15332 / KCTC 12090 / HTCC2559)</name>
    <dbReference type="NCBI Taxonomy" id="216432"/>
    <lineage>
        <taxon>Bacteria</taxon>
        <taxon>Pseudomonadati</taxon>
        <taxon>Bacteroidota</taxon>
        <taxon>Flavobacteriia</taxon>
        <taxon>Flavobacteriales</taxon>
        <taxon>Flavobacteriaceae</taxon>
        <taxon>Croceibacter</taxon>
    </lineage>
</organism>
<reference evidence="3 4" key="1">
    <citation type="journal article" date="2010" name="J. Bacteriol.">
        <title>The complete genome sequence of Croceibacter atlanticus HTCC2559T.</title>
        <authorList>
            <person name="Oh H.M."/>
            <person name="Kang I."/>
            <person name="Ferriera S."/>
            <person name="Giovannoni S.J."/>
            <person name="Cho J.C."/>
        </authorList>
    </citation>
    <scope>NUCLEOTIDE SEQUENCE [LARGE SCALE GENOMIC DNA]</scope>
    <source>
        <strain evidence="4">ATCC BAA-628 / HTCC2559 / KCTC 12090</strain>
    </source>
</reference>
<sequence length="246" mass="27487">MRVTIKHIIAFSTLILASVFSVSAQTKTYDVSNFNKITINPHIQVTFIKGDKASVVIESSTESLDKLNVEVDDETLELYLDDARVYTKSEKNNNIRKDVYNGTVVKATITYTTISALSLRGEERFDFVDNVEAKDLKLSVYGDSQVYMKEIEVENLKIATYGESYLMIESGTTNYQQIRAYGESKLNAINVDNKETKLTAYGEGTFQLNVSDKLKVTSYGEAVVTYKGNAKLSRGLSFGDATVRKL</sequence>
<evidence type="ECO:0000313" key="3">
    <source>
        <dbReference type="EMBL" id="EAP87820.1"/>
    </source>
</evidence>
<feature type="chain" id="PRO_5002660767" description="Putative auto-transporter adhesin head GIN domain-containing protein" evidence="1">
    <location>
        <begin position="25"/>
        <end position="246"/>
    </location>
</feature>
<dbReference type="EMBL" id="CP002046">
    <property type="protein sequence ID" value="EAP87820.1"/>
    <property type="molecule type" value="Genomic_DNA"/>
</dbReference>
<keyword evidence="4" id="KW-1185">Reference proteome</keyword>
<name>A3U6F3_CROAH</name>
<dbReference type="RefSeq" id="WP_013186496.1">
    <property type="nucleotide sequence ID" value="NC_014230.1"/>
</dbReference>
<feature type="domain" description="Putative auto-transporter adhesin head GIN" evidence="2">
    <location>
        <begin position="33"/>
        <end position="230"/>
    </location>
</feature>
<protein>
    <recommendedName>
        <fullName evidence="2">Putative auto-transporter adhesin head GIN domain-containing protein</fullName>
    </recommendedName>
</protein>
<proteinExistence type="predicted"/>
<feature type="signal peptide" evidence="1">
    <location>
        <begin position="1"/>
        <end position="24"/>
    </location>
</feature>
<dbReference type="eggNOG" id="ENOG502ZC4A">
    <property type="taxonomic scope" value="Bacteria"/>
</dbReference>
<dbReference type="STRING" id="216432.CA2559_03655"/>
<accession>A3U6F3</accession>
<dbReference type="Pfam" id="PF10988">
    <property type="entry name" value="DUF2807"/>
    <property type="match status" value="1"/>
</dbReference>
<gene>
    <name evidence="3" type="ordered locus">CA2559_03655</name>
</gene>
<keyword evidence="1" id="KW-0732">Signal</keyword>
<evidence type="ECO:0000256" key="1">
    <source>
        <dbReference type="SAM" id="SignalP"/>
    </source>
</evidence>
<dbReference type="Proteomes" id="UP000002297">
    <property type="component" value="Chromosome"/>
</dbReference>
<evidence type="ECO:0000259" key="2">
    <source>
        <dbReference type="Pfam" id="PF10988"/>
    </source>
</evidence>
<evidence type="ECO:0000313" key="4">
    <source>
        <dbReference type="Proteomes" id="UP000002297"/>
    </source>
</evidence>
<dbReference type="OrthoDB" id="943856at2"/>
<dbReference type="Gene3D" id="2.160.20.120">
    <property type="match status" value="1"/>
</dbReference>
<dbReference type="GeneID" id="89452522"/>
<dbReference type="InterPro" id="IPR021255">
    <property type="entry name" value="DUF2807"/>
</dbReference>
<dbReference type="KEGG" id="cat:CA2559_03655"/>
<dbReference type="HOGENOM" id="CLU_1132535_0_0_10"/>
<dbReference type="AlphaFoldDB" id="A3U6F3"/>